<keyword evidence="3" id="KW-1185">Reference proteome</keyword>
<dbReference type="Gene3D" id="2.40.33.20">
    <property type="entry name" value="PK beta-barrel domain-like"/>
    <property type="match status" value="1"/>
</dbReference>
<dbReference type="Pfam" id="PF03473">
    <property type="entry name" value="MOSC"/>
    <property type="match status" value="1"/>
</dbReference>
<dbReference type="PANTHER" id="PTHR36930:SF1">
    <property type="entry name" value="MOSC DOMAIN-CONTAINING PROTEIN"/>
    <property type="match status" value="1"/>
</dbReference>
<protein>
    <recommendedName>
        <fullName evidence="1">MOSC domain-containing protein</fullName>
    </recommendedName>
</protein>
<dbReference type="PROSITE" id="PS51340">
    <property type="entry name" value="MOSC"/>
    <property type="match status" value="1"/>
</dbReference>
<dbReference type="GO" id="GO:0003824">
    <property type="term" value="F:catalytic activity"/>
    <property type="evidence" value="ECO:0007669"/>
    <property type="project" value="InterPro"/>
</dbReference>
<dbReference type="eggNOG" id="ENOG502SNI2">
    <property type="taxonomic scope" value="Eukaryota"/>
</dbReference>
<dbReference type="InterPro" id="IPR011037">
    <property type="entry name" value="Pyrv_Knase-like_insert_dom_sf"/>
</dbReference>
<name>Q5AQX3_EMENI</name>
<dbReference type="InterPro" id="IPR052716">
    <property type="entry name" value="MOSC_domain"/>
</dbReference>
<dbReference type="HOGENOM" id="CLU_092690_0_0_1"/>
<dbReference type="OMA" id="RQVHLMP"/>
<accession>C8VQR0</accession>
<dbReference type="InterPro" id="IPR005302">
    <property type="entry name" value="MoCF_Sase_C"/>
</dbReference>
<reference evidence="3" key="2">
    <citation type="journal article" date="2009" name="Fungal Genet. Biol.">
        <title>The 2008 update of the Aspergillus nidulans genome annotation: a community effort.</title>
        <authorList>
            <person name="Wortman J.R."/>
            <person name="Gilsenan J.M."/>
            <person name="Joardar V."/>
            <person name="Deegan J."/>
            <person name="Clutterbuck J."/>
            <person name="Andersen M.R."/>
            <person name="Archer D."/>
            <person name="Bencina M."/>
            <person name="Braus G."/>
            <person name="Coutinho P."/>
            <person name="von Dohren H."/>
            <person name="Doonan J."/>
            <person name="Driessen A.J."/>
            <person name="Durek P."/>
            <person name="Espeso E."/>
            <person name="Fekete E."/>
            <person name="Flipphi M."/>
            <person name="Estrada C.G."/>
            <person name="Geysens S."/>
            <person name="Goldman G."/>
            <person name="de Groot P.W."/>
            <person name="Hansen K."/>
            <person name="Harris S.D."/>
            <person name="Heinekamp T."/>
            <person name="Helmstaedt K."/>
            <person name="Henrissat B."/>
            <person name="Hofmann G."/>
            <person name="Homan T."/>
            <person name="Horio T."/>
            <person name="Horiuchi H."/>
            <person name="James S."/>
            <person name="Jones M."/>
            <person name="Karaffa L."/>
            <person name="Karanyi Z."/>
            <person name="Kato M."/>
            <person name="Keller N."/>
            <person name="Kelly D.E."/>
            <person name="Kiel J.A."/>
            <person name="Kim J.M."/>
            <person name="van der Klei I.J."/>
            <person name="Klis F.M."/>
            <person name="Kovalchuk A."/>
            <person name="Krasevec N."/>
            <person name="Kubicek C.P."/>
            <person name="Liu B."/>
            <person name="Maccabe A."/>
            <person name="Meyer V."/>
            <person name="Mirabito P."/>
            <person name="Miskei M."/>
            <person name="Mos M."/>
            <person name="Mullins J."/>
            <person name="Nelson D.R."/>
            <person name="Nielsen J."/>
            <person name="Oakley B.R."/>
            <person name="Osmani S.A."/>
            <person name="Pakula T."/>
            <person name="Paszewski A."/>
            <person name="Paulsen I."/>
            <person name="Pilsyk S."/>
            <person name="Pocsi I."/>
            <person name="Punt P.J."/>
            <person name="Ram A.F."/>
            <person name="Ren Q."/>
            <person name="Robellet X."/>
            <person name="Robson G."/>
            <person name="Seiboth B."/>
            <person name="van Solingen P."/>
            <person name="Specht T."/>
            <person name="Sun J."/>
            <person name="Taheri-Talesh N."/>
            <person name="Takeshita N."/>
            <person name="Ussery D."/>
            <person name="vanKuyk P.A."/>
            <person name="Visser H."/>
            <person name="van de Vondervoort P.J."/>
            <person name="de Vries R.P."/>
            <person name="Walton J."/>
            <person name="Xiang X."/>
            <person name="Xiong Y."/>
            <person name="Zeng A.P."/>
            <person name="Brandt B.W."/>
            <person name="Cornell M.J."/>
            <person name="van den Hondel C.A."/>
            <person name="Visser J."/>
            <person name="Oliver S.G."/>
            <person name="Turner G."/>
        </authorList>
    </citation>
    <scope>GENOME REANNOTATION</scope>
    <source>
        <strain evidence="3">FGSC A4 / ATCC 38163 / CBS 112.46 / NRRL 194 / M139</strain>
    </source>
</reference>
<dbReference type="OrthoDB" id="14384at2759"/>
<feature type="domain" description="MOSC" evidence="1">
    <location>
        <begin position="60"/>
        <end position="224"/>
    </location>
</feature>
<dbReference type="AlphaFoldDB" id="Q5AQX3"/>
<evidence type="ECO:0000313" key="2">
    <source>
        <dbReference type="EMBL" id="CBF87373.1"/>
    </source>
</evidence>
<dbReference type="GeneID" id="2867862"/>
<dbReference type="EMBL" id="BN001308">
    <property type="protein sequence ID" value="CBF87373.1"/>
    <property type="molecule type" value="Genomic_DNA"/>
</dbReference>
<proteinExistence type="predicted"/>
<dbReference type="GO" id="GO:0030151">
    <property type="term" value="F:molybdenum ion binding"/>
    <property type="evidence" value="ECO:0007669"/>
    <property type="project" value="InterPro"/>
</dbReference>
<sequence length="257" mass="27927">MQSSMQELYQTPAMMETLQIRVQTFWPISISPTITGSVMADSHPRVLSLSTGKAHTFSKSPASSLTLIANYGVQGDCHAGTTVQHRSRLHIRPALANLRQVHLMPLEILRRISDGLPSDEKTKLLSPGALGQNIMTQGVDLLGLPVGAELQFVTDGDGGGDDGPVLVLTGLRNPCAQINSFCPGLQEQFLVWDAKRDITARLAGVMSTVRVGGEVRAGMGIVVVRPEKHVLLGPVWVDRSYHGRIRESWLWGNSYIG</sequence>
<dbReference type="InParanoid" id="Q5AQX3"/>
<evidence type="ECO:0000259" key="1">
    <source>
        <dbReference type="PROSITE" id="PS51340"/>
    </source>
</evidence>
<dbReference type="PANTHER" id="PTHR36930">
    <property type="entry name" value="METAL-SULFUR CLUSTER BIOSYNTHESIS PROTEINS YUAD-RELATED"/>
    <property type="match status" value="1"/>
</dbReference>
<dbReference type="SUPFAM" id="SSF50800">
    <property type="entry name" value="PK beta-barrel domain-like"/>
    <property type="match status" value="1"/>
</dbReference>
<dbReference type="Proteomes" id="UP000000560">
    <property type="component" value="Chromosome VIII"/>
</dbReference>
<dbReference type="STRING" id="227321.Q5AQX3"/>
<evidence type="ECO:0000313" key="3">
    <source>
        <dbReference type="Proteomes" id="UP000000560"/>
    </source>
</evidence>
<dbReference type="RefSeq" id="XP_682576.1">
    <property type="nucleotide sequence ID" value="XM_677484.1"/>
</dbReference>
<gene>
    <name evidence="2" type="ORF">ANIA_09307</name>
</gene>
<accession>Q5AQX3</accession>
<dbReference type="KEGG" id="ani:ANIA_09307"/>
<organism evidence="2 3">
    <name type="scientific">Emericella nidulans (strain FGSC A4 / ATCC 38163 / CBS 112.46 / NRRL 194 / M139)</name>
    <name type="common">Aspergillus nidulans</name>
    <dbReference type="NCBI Taxonomy" id="227321"/>
    <lineage>
        <taxon>Eukaryota</taxon>
        <taxon>Fungi</taxon>
        <taxon>Dikarya</taxon>
        <taxon>Ascomycota</taxon>
        <taxon>Pezizomycotina</taxon>
        <taxon>Eurotiomycetes</taxon>
        <taxon>Eurotiomycetidae</taxon>
        <taxon>Eurotiales</taxon>
        <taxon>Aspergillaceae</taxon>
        <taxon>Aspergillus</taxon>
        <taxon>Aspergillus subgen. Nidulantes</taxon>
    </lineage>
</organism>
<dbReference type="GO" id="GO:0030170">
    <property type="term" value="F:pyridoxal phosphate binding"/>
    <property type="evidence" value="ECO:0007669"/>
    <property type="project" value="InterPro"/>
</dbReference>
<reference evidence="3" key="1">
    <citation type="journal article" date="2005" name="Nature">
        <title>Sequencing of Aspergillus nidulans and comparative analysis with A. fumigatus and A. oryzae.</title>
        <authorList>
            <person name="Galagan J.E."/>
            <person name="Calvo S.E."/>
            <person name="Cuomo C."/>
            <person name="Ma L.J."/>
            <person name="Wortman J.R."/>
            <person name="Batzoglou S."/>
            <person name="Lee S.I."/>
            <person name="Basturkmen M."/>
            <person name="Spevak C.C."/>
            <person name="Clutterbuck J."/>
            <person name="Kapitonov V."/>
            <person name="Jurka J."/>
            <person name="Scazzocchio C."/>
            <person name="Farman M."/>
            <person name="Butler J."/>
            <person name="Purcell S."/>
            <person name="Harris S."/>
            <person name="Braus G.H."/>
            <person name="Draht O."/>
            <person name="Busch S."/>
            <person name="D'Enfert C."/>
            <person name="Bouchier C."/>
            <person name="Goldman G.H."/>
            <person name="Bell-Pedersen D."/>
            <person name="Griffiths-Jones S."/>
            <person name="Doonan J.H."/>
            <person name="Yu J."/>
            <person name="Vienken K."/>
            <person name="Pain A."/>
            <person name="Freitag M."/>
            <person name="Selker E.U."/>
            <person name="Archer D.B."/>
            <person name="Penalva M.A."/>
            <person name="Oakley B.R."/>
            <person name="Momany M."/>
            <person name="Tanaka T."/>
            <person name="Kumagai T."/>
            <person name="Asai K."/>
            <person name="Machida M."/>
            <person name="Nierman W.C."/>
            <person name="Denning D.W."/>
            <person name="Caddick M."/>
            <person name="Hynes M."/>
            <person name="Paoletti M."/>
            <person name="Fischer R."/>
            <person name="Miller B."/>
            <person name="Dyer P."/>
            <person name="Sachs M.S."/>
            <person name="Osmani S.A."/>
            <person name="Birren B.W."/>
        </authorList>
    </citation>
    <scope>NUCLEOTIDE SEQUENCE [LARGE SCALE GENOMIC DNA]</scope>
    <source>
        <strain evidence="3">FGSC A4 / ATCC 38163 / CBS 112.46 / NRRL 194 / M139</strain>
    </source>
</reference>